<organism evidence="2 3">
    <name type="scientific">Trypanosoma rangeli SC58</name>
    <dbReference type="NCBI Taxonomy" id="429131"/>
    <lineage>
        <taxon>Eukaryota</taxon>
        <taxon>Discoba</taxon>
        <taxon>Euglenozoa</taxon>
        <taxon>Kinetoplastea</taxon>
        <taxon>Metakinetoplastina</taxon>
        <taxon>Trypanosomatida</taxon>
        <taxon>Trypanosomatidae</taxon>
        <taxon>Trypanosoma</taxon>
        <taxon>Herpetosoma</taxon>
    </lineage>
</organism>
<protein>
    <submittedName>
        <fullName evidence="2">Uncharacterized protein</fullName>
    </submittedName>
</protein>
<feature type="region of interest" description="Disordered" evidence="1">
    <location>
        <begin position="1243"/>
        <end position="1297"/>
    </location>
</feature>
<name>A0A061J1E7_TRYRA</name>
<dbReference type="Proteomes" id="UP000031737">
    <property type="component" value="Unassembled WGS sequence"/>
</dbReference>
<evidence type="ECO:0000313" key="3">
    <source>
        <dbReference type="Proteomes" id="UP000031737"/>
    </source>
</evidence>
<feature type="region of interest" description="Disordered" evidence="1">
    <location>
        <begin position="1345"/>
        <end position="1394"/>
    </location>
</feature>
<dbReference type="OrthoDB" id="245204at2759"/>
<keyword evidence="3" id="KW-1185">Reference proteome</keyword>
<comment type="caution">
    <text evidence="2">The sequence shown here is derived from an EMBL/GenBank/DDBJ whole genome shotgun (WGS) entry which is preliminary data.</text>
</comment>
<feature type="region of interest" description="Disordered" evidence="1">
    <location>
        <begin position="1"/>
        <end position="38"/>
    </location>
</feature>
<feature type="region of interest" description="Disordered" evidence="1">
    <location>
        <begin position="1119"/>
        <end position="1142"/>
    </location>
</feature>
<reference evidence="2 3" key="1">
    <citation type="submission" date="2013-07" db="EMBL/GenBank/DDBJ databases">
        <authorList>
            <person name="Stoco P.H."/>
            <person name="Wagner G."/>
            <person name="Gerber A."/>
            <person name="Zaha A."/>
            <person name="Thompson C."/>
            <person name="Bartholomeu D.C."/>
            <person name="Luckemeyer D.D."/>
            <person name="Bahia D."/>
            <person name="Loreto E."/>
            <person name="Prestes E.B."/>
            <person name="Lima F.M."/>
            <person name="Rodrigues-Luiz G."/>
            <person name="Vallejo G.A."/>
            <person name="Filho J.F."/>
            <person name="Monteiro K.M."/>
            <person name="Tyler K.M."/>
            <person name="de Almeida L.G."/>
            <person name="Ortiz M.F."/>
            <person name="Siervo M.A."/>
            <person name="de Moraes M.H."/>
            <person name="Cunha O.L."/>
            <person name="Mendonca-Neto R."/>
            <person name="Silva R."/>
            <person name="Teixeira S.M."/>
            <person name="Murta S.M."/>
            <person name="Sincero T.C."/>
            <person name="Mendes T.A."/>
            <person name="Urmenyi T.P."/>
            <person name="Silva V.G."/>
            <person name="da Rocha W.D."/>
            <person name="Andersson B."/>
            <person name="Romanha A.J."/>
            <person name="Steindel M."/>
            <person name="de Vasconcelos A.T."/>
            <person name="Grisard E.C."/>
        </authorList>
    </citation>
    <scope>NUCLEOTIDE SEQUENCE [LARGE SCALE GENOMIC DNA]</scope>
    <source>
        <strain evidence="2 3">SC58</strain>
    </source>
</reference>
<proteinExistence type="predicted"/>
<feature type="region of interest" description="Disordered" evidence="1">
    <location>
        <begin position="1021"/>
        <end position="1086"/>
    </location>
</feature>
<evidence type="ECO:0000256" key="1">
    <source>
        <dbReference type="SAM" id="MobiDB-lite"/>
    </source>
</evidence>
<accession>A0A061J1E7</accession>
<feature type="compositionally biased region" description="Low complexity" evidence="1">
    <location>
        <begin position="1379"/>
        <end position="1394"/>
    </location>
</feature>
<dbReference type="VEuPathDB" id="TriTrypDB:TRSC58_04349"/>
<dbReference type="EMBL" id="AUPL01004349">
    <property type="protein sequence ID" value="ESL07956.1"/>
    <property type="molecule type" value="Genomic_DNA"/>
</dbReference>
<gene>
    <name evidence="2" type="ORF">TRSC58_04349</name>
</gene>
<sequence length="1394" mass="153152">MTSTSFSPPQDDERLLSISPLSDVGLPGRRSPRGASPVRTASTEVSFLCHGAVPARCGARVLGFSSTAAKCSFGVLLDADGAATKHAKEPKSHVRCRDPCASLSSSAALVASVNLSWNTVALLTNHTYLFDVVCSAMGGAALFRPPTPQSAESLETFPSVPSLSPPAITAWEHLLCAVLFRTSVEETAALRHAVSWEEQCRVEDVLAEVRRCTHALVNGLLRWVPASAGVRLLLSRHSDGDSRCCWGGSRGGIQVGLLDVENTWRVQRHLFSLRRSWLSTDDEEKCKDMAMGLRAAARGVCDVDPLREALYRTLRAFQRQGVHLWRWAADSHGEAYAASTQLLVRVMAVVAHIEFCLESAPPSRDTGALYCHDDVDGSRSCGGDASGLPFTPAQRDHLVEMLAVLLHPCSDNTSGEGRRLATHWLWTHLRGETNAALFTGPSRLLFHDLLASLAHWLVLQLVPALMVHVNAVSCGDQVDVAPPPARSVRVRFHCAEESSADEAELPSASSVTPPRAPTKTAPRTSFPSSSSAVIAAPVARRNVLLEITMTDWLWWLRHSRARNNEAACGVEFFPSLSSTAARLLGVLDSLELFRPLPAGRVWPVLSDRVFERHGAWAVAHWVVGCSHAEILALRQEYAGRAPHASASRDPVVIFTLGDFIACYRPVVDAARVSSHLTLHPSWQESDSAGNRQWCPLPPLFHISLENFNAFSPIIQAKLICSAATVDYAAHASAREEEEAGVWRHVPSPRRMDIDVFNSKPVPAREAPPVVVMEDSGLVKVYDAEALEQLEGSRLRGRARLHECGTRILQSFLRACWSVRWNFVPLRRRAQRHAIVLVQAALRVHAAALMAARQVRRLVEQQRRWAEERRSYDATREQLVRRLEAQAAGRGNGDGDADDVMHAASPADQTAASWPATPLDELLGARARRVPDPALGAESRLKEGGSPAALELLSQKETWVETHGRGAVGAVCDMERKGRGVIQHVEAKRRRQLFFAFEDKLRERWLLQEYRDRRAVVQRQIKEHQESRGREQRRKWQGQRKQQAKVMQQQREEAQSRSLATRARNEAPRRVAASPQPPTATAAANAGATCSGVYSTPDTRSHDSADASDVVIVIDVPGDDGDMNGPAQEPSLRPPHSGAAATANSCCTPRRALGRQEHEDRTFIELSQCYRWHMLWQTCALDGVALAEMLHRRRIFLACALERQEMLARWRTVVLPYGLITEALHGDFLAALVILQDAPRRHGLGTRRQMPSGLRPFRVNTTPAGVRKQQSPPPSSCRPTGGRSFPRPMRKEGVKLGDDDENAVSTKQFADAKETAVTHREFLCKPNFQLLAGHFSNPYASSAGAAVTDRRAPAKGGVGTGRPGKTPTARRRVVTWADLSPSSPQQQPSPSMSSI</sequence>
<feature type="compositionally biased region" description="Low complexity" evidence="1">
    <location>
        <begin position="1038"/>
        <end position="1048"/>
    </location>
</feature>
<evidence type="ECO:0000313" key="2">
    <source>
        <dbReference type="EMBL" id="ESL07956.1"/>
    </source>
</evidence>
<feature type="compositionally biased region" description="Low complexity" evidence="1">
    <location>
        <begin position="517"/>
        <end position="528"/>
    </location>
</feature>
<feature type="region of interest" description="Disordered" evidence="1">
    <location>
        <begin position="501"/>
        <end position="528"/>
    </location>
</feature>